<evidence type="ECO:0000256" key="1">
    <source>
        <dbReference type="SAM" id="MobiDB-lite"/>
    </source>
</evidence>
<protein>
    <submittedName>
        <fullName evidence="2">Uncharacterized protein</fullName>
    </submittedName>
</protein>
<dbReference type="AlphaFoldDB" id="A0A9Q1QLE4"/>
<reference evidence="2" key="1">
    <citation type="submission" date="2022-04" db="EMBL/GenBank/DDBJ databases">
        <title>Carnegiea gigantea Genome sequencing and assembly v2.</title>
        <authorList>
            <person name="Copetti D."/>
            <person name="Sanderson M.J."/>
            <person name="Burquez A."/>
            <person name="Wojciechowski M.F."/>
        </authorList>
    </citation>
    <scope>NUCLEOTIDE SEQUENCE</scope>
    <source>
        <strain evidence="2">SGP5-SGP5p</strain>
        <tissue evidence="2">Aerial part</tissue>
    </source>
</reference>
<dbReference type="EMBL" id="JAKOGI010000043">
    <property type="protein sequence ID" value="KAJ8447013.1"/>
    <property type="molecule type" value="Genomic_DNA"/>
</dbReference>
<keyword evidence="3" id="KW-1185">Reference proteome</keyword>
<name>A0A9Q1QLE4_9CARY</name>
<sequence>MTDTITRQFSEQVQRAIEAAHSTRPLLHFNYVPTTGCNPSHQHTRNEHTTIECWELQKSLRELADKGQIHRFLKKGPRFLRREREAAQPQPWDKGILRRSWRPIPLPGVMQRARNLEVDFLVVDVPAAYKDPGLRPQPPGAPPYSEGRPQNNCPPESRGPVSPVPCGGTSCPPFSPDDSLTPRPWPPSRPQR</sequence>
<dbReference type="Proteomes" id="UP001153076">
    <property type="component" value="Unassembled WGS sequence"/>
</dbReference>
<proteinExistence type="predicted"/>
<gene>
    <name evidence="2" type="ORF">Cgig2_033582</name>
</gene>
<feature type="compositionally biased region" description="Pro residues" evidence="1">
    <location>
        <begin position="183"/>
        <end position="192"/>
    </location>
</feature>
<dbReference type="OrthoDB" id="1740536at2759"/>
<evidence type="ECO:0000313" key="2">
    <source>
        <dbReference type="EMBL" id="KAJ8447013.1"/>
    </source>
</evidence>
<feature type="region of interest" description="Disordered" evidence="1">
    <location>
        <begin position="129"/>
        <end position="192"/>
    </location>
</feature>
<comment type="caution">
    <text evidence="2">The sequence shown here is derived from an EMBL/GenBank/DDBJ whole genome shotgun (WGS) entry which is preliminary data.</text>
</comment>
<accession>A0A9Q1QLE4</accession>
<organism evidence="2 3">
    <name type="scientific">Carnegiea gigantea</name>
    <dbReference type="NCBI Taxonomy" id="171969"/>
    <lineage>
        <taxon>Eukaryota</taxon>
        <taxon>Viridiplantae</taxon>
        <taxon>Streptophyta</taxon>
        <taxon>Embryophyta</taxon>
        <taxon>Tracheophyta</taxon>
        <taxon>Spermatophyta</taxon>
        <taxon>Magnoliopsida</taxon>
        <taxon>eudicotyledons</taxon>
        <taxon>Gunneridae</taxon>
        <taxon>Pentapetalae</taxon>
        <taxon>Caryophyllales</taxon>
        <taxon>Cactineae</taxon>
        <taxon>Cactaceae</taxon>
        <taxon>Cactoideae</taxon>
        <taxon>Echinocereeae</taxon>
        <taxon>Carnegiea</taxon>
    </lineage>
</organism>
<evidence type="ECO:0000313" key="3">
    <source>
        <dbReference type="Proteomes" id="UP001153076"/>
    </source>
</evidence>